<gene>
    <name evidence="2" type="ORF">K435DRAFT_872287</name>
</gene>
<dbReference type="AlphaFoldDB" id="A0A4V4HCA4"/>
<keyword evidence="3" id="KW-1185">Reference proteome</keyword>
<evidence type="ECO:0000313" key="2">
    <source>
        <dbReference type="EMBL" id="THU82435.1"/>
    </source>
</evidence>
<proteinExistence type="predicted"/>
<evidence type="ECO:0000256" key="1">
    <source>
        <dbReference type="SAM" id="MobiDB-lite"/>
    </source>
</evidence>
<feature type="region of interest" description="Disordered" evidence="1">
    <location>
        <begin position="169"/>
        <end position="192"/>
    </location>
</feature>
<dbReference type="Proteomes" id="UP000297245">
    <property type="component" value="Unassembled WGS sequence"/>
</dbReference>
<evidence type="ECO:0000313" key="3">
    <source>
        <dbReference type="Proteomes" id="UP000297245"/>
    </source>
</evidence>
<dbReference type="EMBL" id="ML179731">
    <property type="protein sequence ID" value="THU82435.1"/>
    <property type="molecule type" value="Genomic_DNA"/>
</dbReference>
<sequence>MKVDERHGYNRTPAFMAVDIRENANVMWAEFDRPNTVLHTYLHDLESVFWLTTWMFSNRYMEHPPDIKAIKAHERDIHEMFSDQSSAKIRRTVMRNEDGIELMRALLSYTLSSAGIEAIFRFHADLRSNYYAMCRVKHIEDDKMYRNAFTQAKKSFNIIKAQCAERIHRVHDEPKDRASQSDDAAEHKETST</sequence>
<dbReference type="OrthoDB" id="5584477at2759"/>
<protein>
    <submittedName>
        <fullName evidence="2">Uncharacterized protein</fullName>
    </submittedName>
</protein>
<organism evidence="2 3">
    <name type="scientific">Dendrothele bispora (strain CBS 962.96)</name>
    <dbReference type="NCBI Taxonomy" id="1314807"/>
    <lineage>
        <taxon>Eukaryota</taxon>
        <taxon>Fungi</taxon>
        <taxon>Dikarya</taxon>
        <taxon>Basidiomycota</taxon>
        <taxon>Agaricomycotina</taxon>
        <taxon>Agaricomycetes</taxon>
        <taxon>Agaricomycetidae</taxon>
        <taxon>Agaricales</taxon>
        <taxon>Agaricales incertae sedis</taxon>
        <taxon>Dendrothele</taxon>
    </lineage>
</organism>
<reference evidence="2 3" key="1">
    <citation type="journal article" date="2019" name="Nat. Ecol. Evol.">
        <title>Megaphylogeny resolves global patterns of mushroom evolution.</title>
        <authorList>
            <person name="Varga T."/>
            <person name="Krizsan K."/>
            <person name="Foldi C."/>
            <person name="Dima B."/>
            <person name="Sanchez-Garcia M."/>
            <person name="Sanchez-Ramirez S."/>
            <person name="Szollosi G.J."/>
            <person name="Szarkandi J.G."/>
            <person name="Papp V."/>
            <person name="Albert L."/>
            <person name="Andreopoulos W."/>
            <person name="Angelini C."/>
            <person name="Antonin V."/>
            <person name="Barry K.W."/>
            <person name="Bougher N.L."/>
            <person name="Buchanan P."/>
            <person name="Buyck B."/>
            <person name="Bense V."/>
            <person name="Catcheside P."/>
            <person name="Chovatia M."/>
            <person name="Cooper J."/>
            <person name="Damon W."/>
            <person name="Desjardin D."/>
            <person name="Finy P."/>
            <person name="Geml J."/>
            <person name="Haridas S."/>
            <person name="Hughes K."/>
            <person name="Justo A."/>
            <person name="Karasinski D."/>
            <person name="Kautmanova I."/>
            <person name="Kiss B."/>
            <person name="Kocsube S."/>
            <person name="Kotiranta H."/>
            <person name="LaButti K.M."/>
            <person name="Lechner B.E."/>
            <person name="Liimatainen K."/>
            <person name="Lipzen A."/>
            <person name="Lukacs Z."/>
            <person name="Mihaltcheva S."/>
            <person name="Morgado L.N."/>
            <person name="Niskanen T."/>
            <person name="Noordeloos M.E."/>
            <person name="Ohm R.A."/>
            <person name="Ortiz-Santana B."/>
            <person name="Ovrebo C."/>
            <person name="Racz N."/>
            <person name="Riley R."/>
            <person name="Savchenko A."/>
            <person name="Shiryaev A."/>
            <person name="Soop K."/>
            <person name="Spirin V."/>
            <person name="Szebenyi C."/>
            <person name="Tomsovsky M."/>
            <person name="Tulloss R.E."/>
            <person name="Uehling J."/>
            <person name="Grigoriev I.V."/>
            <person name="Vagvolgyi C."/>
            <person name="Papp T."/>
            <person name="Martin F.M."/>
            <person name="Miettinen O."/>
            <person name="Hibbett D.S."/>
            <person name="Nagy L.G."/>
        </authorList>
    </citation>
    <scope>NUCLEOTIDE SEQUENCE [LARGE SCALE GENOMIC DNA]</scope>
    <source>
        <strain evidence="2 3">CBS 962.96</strain>
    </source>
</reference>
<accession>A0A4V4HCA4</accession>
<name>A0A4V4HCA4_DENBC</name>